<comment type="pathway">
    <text evidence="1 4">Carotenoid biosynthesis.</text>
</comment>
<dbReference type="GO" id="GO:0016117">
    <property type="term" value="P:carotenoid biosynthetic process"/>
    <property type="evidence" value="ECO:0007669"/>
    <property type="project" value="UniProtKB-KW"/>
</dbReference>
<evidence type="ECO:0000256" key="1">
    <source>
        <dbReference type="ARBA" id="ARBA00004829"/>
    </source>
</evidence>
<dbReference type="Gene3D" id="3.50.50.60">
    <property type="entry name" value="FAD/NAD(P)-binding domain"/>
    <property type="match status" value="2"/>
</dbReference>
<name>A0A7Z0EGC7_9MICO</name>
<keyword evidence="7" id="KW-1185">Reference proteome</keyword>
<reference evidence="6 7" key="1">
    <citation type="submission" date="2020-07" db="EMBL/GenBank/DDBJ databases">
        <title>Sequencing the genomes of 1000 actinobacteria strains.</title>
        <authorList>
            <person name="Klenk H.-P."/>
        </authorList>
    </citation>
    <scope>NUCLEOTIDE SEQUENCE [LARGE SCALE GENOMIC DNA]</scope>
    <source>
        <strain evidence="6 7">LI1</strain>
    </source>
</reference>
<keyword evidence="3 4" id="KW-0560">Oxidoreductase</keyword>
<keyword evidence="2 4" id="KW-0125">Carotenoid biosynthesis</keyword>
<evidence type="ECO:0000313" key="6">
    <source>
        <dbReference type="EMBL" id="NYJ20725.1"/>
    </source>
</evidence>
<comment type="similarity">
    <text evidence="4">Belongs to the carotenoid/retinoid oxidoreductase family.</text>
</comment>
<dbReference type="NCBIfam" id="TIGR02734">
    <property type="entry name" value="crtI_fam"/>
    <property type="match status" value="1"/>
</dbReference>
<dbReference type="PANTHER" id="PTHR43734">
    <property type="entry name" value="PHYTOENE DESATURASE"/>
    <property type="match status" value="1"/>
</dbReference>
<dbReference type="InterPro" id="IPR014105">
    <property type="entry name" value="Carotenoid/retinoid_OxRdtase"/>
</dbReference>
<sequence>MSAAPLHPRTVVIGGGIAGLASAALLAREGHEVTLLEARSTLGGRVGVWEADGFRFDTGPSWYLMPEVFEHFFRLFGRSAATELTLTRLDPGYRVYFEAGGEPLDIASDRKRNEAVFEAVEPGAGAALGRYLDSAEDTYRTSVDRFLYSSFTAVRPFLVREILGRAARLGRLLLQPLDRFAAGYVRDPRLRQVLGYPAVFLGSSPAQTPALYHLMSHLDLADGVLYPQGGFGTVIERIAALAAAEGVTVISDARVTKILTRPTSRKKPAISGVRYQNAQGATVELPADIVVSGADLHHTETELVDEPLRTYPERWWKGRISGPGAVLVMLGVQGELPPLAHHTLFFTTDWDDNFGRIFGAHPSVPDPASFYVCMPSATDSTVAPEGCSNLFLLVPVPADPGLGHGGIDGGGSPAVEAIADRAIAQLADWSGIPDLTERILVRRTVGPANFADDLNSWKGGALGPAHTLRQSAFFRGSNMSKRITGLYYAGGSTIPGIGLPMCLISAEILLKRIRGDVSTTPLPER</sequence>
<dbReference type="EMBL" id="JACCFM010000001">
    <property type="protein sequence ID" value="NYJ20725.1"/>
    <property type="molecule type" value="Genomic_DNA"/>
</dbReference>
<dbReference type="AlphaFoldDB" id="A0A7Z0EGC7"/>
<organism evidence="6 7">
    <name type="scientific">Glaciibacter psychrotolerans</name>
    <dbReference type="NCBI Taxonomy" id="670054"/>
    <lineage>
        <taxon>Bacteria</taxon>
        <taxon>Bacillati</taxon>
        <taxon>Actinomycetota</taxon>
        <taxon>Actinomycetes</taxon>
        <taxon>Micrococcales</taxon>
        <taxon>Microbacteriaceae</taxon>
        <taxon>Glaciibacter</taxon>
    </lineage>
</organism>
<dbReference type="Proteomes" id="UP000537260">
    <property type="component" value="Unassembled WGS sequence"/>
</dbReference>
<protein>
    <submittedName>
        <fullName evidence="6">Phytoene desaturase</fullName>
    </submittedName>
</protein>
<dbReference type="SUPFAM" id="SSF51905">
    <property type="entry name" value="FAD/NAD(P)-binding domain"/>
    <property type="match status" value="1"/>
</dbReference>
<dbReference type="InterPro" id="IPR002937">
    <property type="entry name" value="Amino_oxidase"/>
</dbReference>
<proteinExistence type="inferred from homology"/>
<dbReference type="RefSeq" id="WP_179579390.1">
    <property type="nucleotide sequence ID" value="NZ_JACCFM010000001.1"/>
</dbReference>
<dbReference type="InterPro" id="IPR036188">
    <property type="entry name" value="FAD/NAD-bd_sf"/>
</dbReference>
<evidence type="ECO:0000256" key="2">
    <source>
        <dbReference type="ARBA" id="ARBA00022746"/>
    </source>
</evidence>
<feature type="domain" description="Amine oxidase" evidence="5">
    <location>
        <begin position="17"/>
        <end position="506"/>
    </location>
</feature>
<comment type="caution">
    <text evidence="6">The sequence shown here is derived from an EMBL/GenBank/DDBJ whole genome shotgun (WGS) entry which is preliminary data.</text>
</comment>
<evidence type="ECO:0000259" key="5">
    <source>
        <dbReference type="Pfam" id="PF01593"/>
    </source>
</evidence>
<evidence type="ECO:0000256" key="3">
    <source>
        <dbReference type="ARBA" id="ARBA00023002"/>
    </source>
</evidence>
<evidence type="ECO:0000313" key="7">
    <source>
        <dbReference type="Proteomes" id="UP000537260"/>
    </source>
</evidence>
<evidence type="ECO:0000256" key="4">
    <source>
        <dbReference type="RuleBase" id="RU362075"/>
    </source>
</evidence>
<dbReference type="Pfam" id="PF01593">
    <property type="entry name" value="Amino_oxidase"/>
    <property type="match status" value="1"/>
</dbReference>
<dbReference type="PANTHER" id="PTHR43734:SF1">
    <property type="entry name" value="PHYTOENE DESATURASE"/>
    <property type="match status" value="1"/>
</dbReference>
<gene>
    <name evidence="6" type="ORF">HNR05_002516</name>
</gene>
<accession>A0A7Z0EGC7</accession>
<dbReference type="GO" id="GO:0016491">
    <property type="term" value="F:oxidoreductase activity"/>
    <property type="evidence" value="ECO:0007669"/>
    <property type="project" value="UniProtKB-KW"/>
</dbReference>